<dbReference type="InterPro" id="IPR005135">
    <property type="entry name" value="Endo/exonuclease/phosphatase"/>
</dbReference>
<dbReference type="PROSITE" id="PS50878">
    <property type="entry name" value="RT_POL"/>
    <property type="match status" value="1"/>
</dbReference>
<dbReference type="InterPro" id="IPR043502">
    <property type="entry name" value="DNA/RNA_pol_sf"/>
</dbReference>
<dbReference type="SUPFAM" id="SSF56672">
    <property type="entry name" value="DNA/RNA polymerases"/>
    <property type="match status" value="1"/>
</dbReference>
<dbReference type="GO" id="GO:0003824">
    <property type="term" value="F:catalytic activity"/>
    <property type="evidence" value="ECO:0007669"/>
    <property type="project" value="InterPro"/>
</dbReference>
<dbReference type="CDD" id="cd01650">
    <property type="entry name" value="RT_nLTR_like"/>
    <property type="match status" value="1"/>
</dbReference>
<reference evidence="2" key="3">
    <citation type="submission" date="2025-09" db="UniProtKB">
        <authorList>
            <consortium name="Ensembl"/>
        </authorList>
    </citation>
    <scope>IDENTIFICATION</scope>
</reference>
<dbReference type="Pfam" id="PF00078">
    <property type="entry name" value="RVT_1"/>
    <property type="match status" value="1"/>
</dbReference>
<dbReference type="AlphaFoldDB" id="A0A670J938"/>
<dbReference type="GeneTree" id="ENSGT01150000286962"/>
<dbReference type="Proteomes" id="UP000472272">
    <property type="component" value="Chromosome 8"/>
</dbReference>
<dbReference type="Gene3D" id="3.60.10.10">
    <property type="entry name" value="Endonuclease/exonuclease/phosphatase"/>
    <property type="match status" value="1"/>
</dbReference>
<evidence type="ECO:0000259" key="1">
    <source>
        <dbReference type="PROSITE" id="PS50878"/>
    </source>
</evidence>
<organism evidence="2 3">
    <name type="scientific">Podarcis muralis</name>
    <name type="common">Wall lizard</name>
    <name type="synonym">Lacerta muralis</name>
    <dbReference type="NCBI Taxonomy" id="64176"/>
    <lineage>
        <taxon>Eukaryota</taxon>
        <taxon>Metazoa</taxon>
        <taxon>Chordata</taxon>
        <taxon>Craniata</taxon>
        <taxon>Vertebrata</taxon>
        <taxon>Euteleostomi</taxon>
        <taxon>Lepidosauria</taxon>
        <taxon>Squamata</taxon>
        <taxon>Bifurcata</taxon>
        <taxon>Unidentata</taxon>
        <taxon>Episquamata</taxon>
        <taxon>Laterata</taxon>
        <taxon>Lacertibaenia</taxon>
        <taxon>Lacertidae</taxon>
        <taxon>Podarcis</taxon>
    </lineage>
</organism>
<dbReference type="InterPro" id="IPR036691">
    <property type="entry name" value="Endo/exonu/phosph_ase_sf"/>
</dbReference>
<name>A0A670J938_PODMU</name>
<keyword evidence="3" id="KW-1185">Reference proteome</keyword>
<proteinExistence type="predicted"/>
<dbReference type="InterPro" id="IPR000477">
    <property type="entry name" value="RT_dom"/>
</dbReference>
<sequence>MFWKLGNRGSTGFLLVYRPPHCTKDSLPELLQVVADVLLETPSLVVLGDFNIHADTTLQGVARDFVESMASMGLSLNKSGPTHSRGHALDLVFTSMDVGDLTLSKSETKEVPWSDHFLVQLDFSATHPLCREVGPIRMVRPRHLMDPNGFQRVVGDALSHVDGLSADSLVARWNVELTRAIDCLAPKRPLRLHGARRAPWFSTDLRAMKQSLRWLERRWRITHSESDQTQVRAQRRAYQVAIASAENSSRRLFQVVHNLAEPPATSGPSTGNMISCNDFAKFFADKIAQIREEVDSTVGAGPGRESARVLSSQVVWDQFQSVTSEDVDRLLGRVKPTTCLLDPCPSWLIKASREGLGDGLRGVVNASLHERAFPDPLKEVVIKPLLKEPSLDAATMANYRPVSNLPFLGKVIERVVAEQLQARLEEADHLDPFQSRFRPHHRTETALVALVDDLRRARDKGESCFLVLLDLSAAFDTIDHNILLDRLEGLGAGGTVIQWFRSLLLGHVQKVVVGDECSDPWALTCGVPQGSVLSPMLFNIYMQPLGEIIRRFGLGVHQYADDTQLYLSFKSEPVKAVKVLCECLEAVGGWMAANRLRLNPDKTEVLFLGDRRRAGVEDSLVLNGVTVPLKDQVRSLGVILDSQLSMEAQVKSVSRAAVYQLHLVRRLRPYLPADCLARVVHALVISRLDYCNALYVGLPLKVTQKLQLIQNAAAGLVTGSGRRDHITPVLKDLHWLPVRFRAQFNLLNSQFTISFADWSVYIALTPFKCLHNPYIPKP</sequence>
<dbReference type="PANTHER" id="PTHR33332">
    <property type="entry name" value="REVERSE TRANSCRIPTASE DOMAIN-CONTAINING PROTEIN"/>
    <property type="match status" value="1"/>
</dbReference>
<protein>
    <recommendedName>
        <fullName evidence="1">Reverse transcriptase domain-containing protein</fullName>
    </recommendedName>
</protein>
<feature type="domain" description="Reverse transcriptase" evidence="1">
    <location>
        <begin position="366"/>
        <end position="627"/>
    </location>
</feature>
<accession>A0A670J938</accession>
<dbReference type="Ensembl" id="ENSPMRT00000022281.1">
    <property type="protein sequence ID" value="ENSPMRP00000020983.1"/>
    <property type="gene ID" value="ENSPMRG00000013646.1"/>
</dbReference>
<reference evidence="2 3" key="1">
    <citation type="journal article" date="2019" name="Proc. Natl. Acad. Sci. U.S.A.">
        <title>Regulatory changes in pterin and carotenoid genes underlie balanced color polymorphisms in the wall lizard.</title>
        <authorList>
            <person name="Andrade P."/>
            <person name="Pinho C."/>
            <person name="Perez I de Lanuza G."/>
            <person name="Afonso S."/>
            <person name="Brejcha J."/>
            <person name="Rubin C.J."/>
            <person name="Wallerman O."/>
            <person name="Pereira P."/>
            <person name="Sabatino S.J."/>
            <person name="Bellati A."/>
            <person name="Pellitteri-Rosa D."/>
            <person name="Bosakova Z."/>
            <person name="Bunikis I."/>
            <person name="Carretero M.A."/>
            <person name="Feiner N."/>
            <person name="Marsik P."/>
            <person name="Pauperio F."/>
            <person name="Salvi D."/>
            <person name="Soler L."/>
            <person name="While G.M."/>
            <person name="Uller T."/>
            <person name="Font E."/>
            <person name="Andersson L."/>
            <person name="Carneiro M."/>
        </authorList>
    </citation>
    <scope>NUCLEOTIDE SEQUENCE</scope>
</reference>
<evidence type="ECO:0000313" key="2">
    <source>
        <dbReference type="Ensembl" id="ENSPMRP00000020983.1"/>
    </source>
</evidence>
<dbReference type="SUPFAM" id="SSF56219">
    <property type="entry name" value="DNase I-like"/>
    <property type="match status" value="1"/>
</dbReference>
<reference evidence="2" key="2">
    <citation type="submission" date="2025-08" db="UniProtKB">
        <authorList>
            <consortium name="Ensembl"/>
        </authorList>
    </citation>
    <scope>IDENTIFICATION</scope>
</reference>
<evidence type="ECO:0000313" key="3">
    <source>
        <dbReference type="Proteomes" id="UP000472272"/>
    </source>
</evidence>
<dbReference type="Pfam" id="PF14529">
    <property type="entry name" value="Exo_endo_phos_2"/>
    <property type="match status" value="1"/>
</dbReference>